<gene>
    <name evidence="10" type="primary">fimD_2</name>
    <name evidence="10" type="ORF">NCTC11938_00487</name>
</gene>
<accession>A0A379FFQ5</accession>
<protein>
    <submittedName>
        <fullName evidence="10">Fimbrial outer membrane usher protein</fullName>
    </submittedName>
</protein>
<dbReference type="Pfam" id="PF13954">
    <property type="entry name" value="PapC_N"/>
    <property type="match status" value="1"/>
</dbReference>
<keyword evidence="5" id="KW-0812">Transmembrane</keyword>
<evidence type="ECO:0000313" key="10">
    <source>
        <dbReference type="EMBL" id="SUC18170.1"/>
    </source>
</evidence>
<feature type="domain" description="PapC N-terminal" evidence="9">
    <location>
        <begin position="40"/>
        <end position="122"/>
    </location>
</feature>
<dbReference type="GO" id="GO:0009297">
    <property type="term" value="P:pilus assembly"/>
    <property type="evidence" value="ECO:0007669"/>
    <property type="project" value="InterPro"/>
</dbReference>
<name>A0A379FFQ5_PROMI</name>
<evidence type="ECO:0000256" key="3">
    <source>
        <dbReference type="ARBA" id="ARBA00022448"/>
    </source>
</evidence>
<reference evidence="10 11" key="1">
    <citation type="submission" date="2018-06" db="EMBL/GenBank/DDBJ databases">
        <authorList>
            <consortium name="Pathogen Informatics"/>
            <person name="Doyle S."/>
        </authorList>
    </citation>
    <scope>NUCLEOTIDE SEQUENCE [LARGE SCALE GENOMIC DNA]</scope>
    <source>
        <strain evidence="10 11">NCTC11938</strain>
    </source>
</reference>
<evidence type="ECO:0000313" key="11">
    <source>
        <dbReference type="Proteomes" id="UP000254191"/>
    </source>
</evidence>
<dbReference type="GO" id="GO:0009279">
    <property type="term" value="C:cell outer membrane"/>
    <property type="evidence" value="ECO:0007669"/>
    <property type="project" value="UniProtKB-SubCell"/>
</dbReference>
<sequence length="125" mass="14234">MSFSTGINSLSGIKINNVKLFIFILALLFSVDSKSEEEFYYNPYFLSDNPESVADLSSFEKGLEVPEGNYLVDIYLNDIFLKTQYINFIENKGQLSPCITKAELKSWNVNLNLITDEQNKDKNNG</sequence>
<dbReference type="SUPFAM" id="SSF141729">
    <property type="entry name" value="FimD N-terminal domain-like"/>
    <property type="match status" value="1"/>
</dbReference>
<dbReference type="GO" id="GO:0015473">
    <property type="term" value="F:fimbrial usher porin activity"/>
    <property type="evidence" value="ECO:0007669"/>
    <property type="project" value="InterPro"/>
</dbReference>
<dbReference type="Proteomes" id="UP000254191">
    <property type="component" value="Unassembled WGS sequence"/>
</dbReference>
<dbReference type="EMBL" id="UGTS01000003">
    <property type="protein sequence ID" value="SUC18170.1"/>
    <property type="molecule type" value="Genomic_DNA"/>
</dbReference>
<evidence type="ECO:0000256" key="8">
    <source>
        <dbReference type="ARBA" id="ARBA00023237"/>
    </source>
</evidence>
<keyword evidence="3" id="KW-0813">Transport</keyword>
<dbReference type="AlphaFoldDB" id="A0A379FFQ5"/>
<dbReference type="Gene3D" id="3.10.20.410">
    <property type="match status" value="1"/>
</dbReference>
<comment type="similarity">
    <text evidence="2">Belongs to the fimbrial export usher family.</text>
</comment>
<evidence type="ECO:0000256" key="5">
    <source>
        <dbReference type="ARBA" id="ARBA00022692"/>
    </source>
</evidence>
<dbReference type="InterPro" id="IPR037224">
    <property type="entry name" value="PapC_N_sf"/>
</dbReference>
<dbReference type="PANTHER" id="PTHR30451">
    <property type="entry name" value="OUTER MEMBRANE USHER PROTEIN"/>
    <property type="match status" value="1"/>
</dbReference>
<evidence type="ECO:0000256" key="7">
    <source>
        <dbReference type="ARBA" id="ARBA00023136"/>
    </source>
</evidence>
<evidence type="ECO:0000256" key="4">
    <source>
        <dbReference type="ARBA" id="ARBA00022558"/>
    </source>
</evidence>
<proteinExistence type="inferred from homology"/>
<keyword evidence="6" id="KW-0732">Signal</keyword>
<dbReference type="InterPro" id="IPR025885">
    <property type="entry name" value="PapC_N"/>
</dbReference>
<keyword evidence="8" id="KW-0998">Cell outer membrane</keyword>
<dbReference type="PANTHER" id="PTHR30451:SF21">
    <property type="entry name" value="FIMBRIAL USHER DOMAIN-CONTAINING PROTEIN YDET-RELATED"/>
    <property type="match status" value="1"/>
</dbReference>
<evidence type="ECO:0000256" key="2">
    <source>
        <dbReference type="ARBA" id="ARBA00008064"/>
    </source>
</evidence>
<keyword evidence="7" id="KW-0472">Membrane</keyword>
<evidence type="ECO:0000259" key="9">
    <source>
        <dbReference type="Pfam" id="PF13954"/>
    </source>
</evidence>
<keyword evidence="4" id="KW-1029">Fimbrium biogenesis</keyword>
<comment type="subcellular location">
    <subcellularLocation>
        <location evidence="1">Cell outer membrane</location>
        <topology evidence="1">Multi-pass membrane protein</topology>
    </subcellularLocation>
</comment>
<evidence type="ECO:0000256" key="1">
    <source>
        <dbReference type="ARBA" id="ARBA00004571"/>
    </source>
</evidence>
<dbReference type="InterPro" id="IPR000015">
    <property type="entry name" value="Fimb_usher"/>
</dbReference>
<organism evidence="10 11">
    <name type="scientific">Proteus mirabilis</name>
    <dbReference type="NCBI Taxonomy" id="584"/>
    <lineage>
        <taxon>Bacteria</taxon>
        <taxon>Pseudomonadati</taxon>
        <taxon>Pseudomonadota</taxon>
        <taxon>Gammaproteobacteria</taxon>
        <taxon>Enterobacterales</taxon>
        <taxon>Morganellaceae</taxon>
        <taxon>Proteus</taxon>
    </lineage>
</organism>
<evidence type="ECO:0000256" key="6">
    <source>
        <dbReference type="ARBA" id="ARBA00022729"/>
    </source>
</evidence>